<accession>A0A9W5YHJ7</accession>
<protein>
    <submittedName>
        <fullName evidence="2">Uncharacterized protein</fullName>
    </submittedName>
</protein>
<keyword evidence="1" id="KW-0472">Membrane</keyword>
<evidence type="ECO:0000313" key="3">
    <source>
        <dbReference type="Proteomes" id="UP001144256"/>
    </source>
</evidence>
<dbReference type="Proteomes" id="UP001144256">
    <property type="component" value="Unassembled WGS sequence"/>
</dbReference>
<reference evidence="2" key="1">
    <citation type="submission" date="2022-06" db="EMBL/GenBank/DDBJ databases">
        <title>Vallitalea longa sp. nov., an anaerobic bacterium isolated from marine sediment.</title>
        <authorList>
            <person name="Hirano S."/>
            <person name="Terahara T."/>
            <person name="Mori K."/>
            <person name="Hamada M."/>
            <person name="Matsumoto R."/>
            <person name="Kobayashi T."/>
        </authorList>
    </citation>
    <scope>NUCLEOTIDE SEQUENCE</scope>
    <source>
        <strain evidence="2">SH18-1</strain>
    </source>
</reference>
<name>A0A9W5YHJ7_9FIRM</name>
<dbReference type="AlphaFoldDB" id="A0A9W5YHJ7"/>
<keyword evidence="1" id="KW-1133">Transmembrane helix</keyword>
<evidence type="ECO:0000256" key="1">
    <source>
        <dbReference type="SAM" id="Phobius"/>
    </source>
</evidence>
<evidence type="ECO:0000313" key="2">
    <source>
        <dbReference type="EMBL" id="GKX31333.1"/>
    </source>
</evidence>
<keyword evidence="3" id="KW-1185">Reference proteome</keyword>
<keyword evidence="1" id="KW-0812">Transmembrane</keyword>
<gene>
    <name evidence="2" type="ORF">SH1V18_38130</name>
</gene>
<proteinExistence type="predicted"/>
<feature type="transmembrane region" description="Helical" evidence="1">
    <location>
        <begin position="7"/>
        <end position="27"/>
    </location>
</feature>
<comment type="caution">
    <text evidence="2">The sequence shown here is derived from an EMBL/GenBank/DDBJ whole genome shotgun (WGS) entry which is preliminary data.</text>
</comment>
<organism evidence="2 3">
    <name type="scientific">Vallitalea longa</name>
    <dbReference type="NCBI Taxonomy" id="2936439"/>
    <lineage>
        <taxon>Bacteria</taxon>
        <taxon>Bacillati</taxon>
        <taxon>Bacillota</taxon>
        <taxon>Clostridia</taxon>
        <taxon>Lachnospirales</taxon>
        <taxon>Vallitaleaceae</taxon>
        <taxon>Vallitalea</taxon>
    </lineage>
</organism>
<sequence>MKKYIKYILSSIVIILIILYINCFAPQNYSKVYNGIMYRAGNSKYEESITVKLEGQYNKNWFAKNKFKGTIYINDSKLPNVKIIWDKSGKGSIDYWINNYFYSYGLIYISKNLEKIIICVYETDNINKSTTHWNTVDGLIISAPANNRKEALIISNDLINQEQENNIVIY</sequence>
<dbReference type="RefSeq" id="WP_281818278.1">
    <property type="nucleotide sequence ID" value="NZ_BRLB01000016.1"/>
</dbReference>
<dbReference type="EMBL" id="BRLB01000016">
    <property type="protein sequence ID" value="GKX31333.1"/>
    <property type="molecule type" value="Genomic_DNA"/>
</dbReference>